<sequence length="539" mass="58808">MYSDEASSGLTRKLKTESGAAPHSAPSSSSQNKHDVAGPPPKSRPLIDSYRPQRENYRSSSSLGPRPFRNSGQRPLIDSYRPQAQPASGYSHAPPKRKASDSSDYSVPAHHDSEPSRKRQGTGRKPNPLSAACALESPRTPALSSSPASTTSARPAHATSYHNEAYARAARGRVTDRYVDVYRSQERQRLRPDRSGPPPPRDYDYDYDPYPPHPRRNASLPSLHRHQARSPSPPDHHHRHQHQHHEQALVPYPTINPAAAAATGHLPSPKYLPPLSCTPGRIIWVKRLIPTNTNTSTSTINSTTPQSQNQSQNQGWRSHPGVILDAEDPTDARADAFAYVATTTSWSVYRGLDAKFAAAAAATRDELAASFCRVVLVSPTGAASSSSASGSSSALSSASSSFRGVGAGVDVGTGTATGKLMGEVPEVRIEGADVFEQETYVDGRAVRRVRKRELGRYVKKGTCDEAFVTAGSLRELKAHLRALASRGNGVWDRADLRDLRAWARWDEGKEEELEEEEGRRRKKKREEDGKEEGEISEGG</sequence>
<evidence type="ECO:0000256" key="1">
    <source>
        <dbReference type="SAM" id="MobiDB-lite"/>
    </source>
</evidence>
<feature type="compositionally biased region" description="Polar residues" evidence="1">
    <location>
        <begin position="1"/>
        <end position="10"/>
    </location>
</feature>
<keyword evidence="3" id="KW-1185">Reference proteome</keyword>
<name>A0A1J9QPG1_9PEZI</name>
<feature type="compositionally biased region" description="Low complexity" evidence="1">
    <location>
        <begin position="295"/>
        <end position="314"/>
    </location>
</feature>
<organism evidence="2 3">
    <name type="scientific">Diplodia corticola</name>
    <dbReference type="NCBI Taxonomy" id="236234"/>
    <lineage>
        <taxon>Eukaryota</taxon>
        <taxon>Fungi</taxon>
        <taxon>Dikarya</taxon>
        <taxon>Ascomycota</taxon>
        <taxon>Pezizomycotina</taxon>
        <taxon>Dothideomycetes</taxon>
        <taxon>Dothideomycetes incertae sedis</taxon>
        <taxon>Botryosphaeriales</taxon>
        <taxon>Botryosphaeriaceae</taxon>
        <taxon>Diplodia</taxon>
    </lineage>
</organism>
<dbReference type="AlphaFoldDB" id="A0A1J9QPG1"/>
<feature type="compositionally biased region" description="Low complexity" evidence="1">
    <location>
        <begin position="18"/>
        <end position="30"/>
    </location>
</feature>
<dbReference type="GeneID" id="31018700"/>
<dbReference type="RefSeq" id="XP_020126198.1">
    <property type="nucleotide sequence ID" value="XM_020278439.1"/>
</dbReference>
<feature type="compositionally biased region" description="Low complexity" evidence="1">
    <location>
        <begin position="137"/>
        <end position="160"/>
    </location>
</feature>
<feature type="region of interest" description="Disordered" evidence="1">
    <location>
        <begin position="181"/>
        <end position="246"/>
    </location>
</feature>
<feature type="compositionally biased region" description="Basic and acidic residues" evidence="1">
    <location>
        <begin position="181"/>
        <end position="194"/>
    </location>
</feature>
<proteinExistence type="predicted"/>
<feature type="region of interest" description="Disordered" evidence="1">
    <location>
        <begin position="508"/>
        <end position="539"/>
    </location>
</feature>
<evidence type="ECO:0000313" key="2">
    <source>
        <dbReference type="EMBL" id="OJD29938.1"/>
    </source>
</evidence>
<accession>A0A1J9QPG1</accession>
<dbReference type="OrthoDB" id="10637481at2759"/>
<evidence type="ECO:0000313" key="3">
    <source>
        <dbReference type="Proteomes" id="UP000183809"/>
    </source>
</evidence>
<reference evidence="2 3" key="1">
    <citation type="submission" date="2016-10" db="EMBL/GenBank/DDBJ databases">
        <title>Proteomics and genomics reveal pathogen-plant mechanisms compatible with a hemibiotrophic lifestyle of Diplodia corticola.</title>
        <authorList>
            <person name="Fernandes I."/>
            <person name="De Jonge R."/>
            <person name="Van De Peer Y."/>
            <person name="Devreese B."/>
            <person name="Alves A."/>
            <person name="Esteves A.C."/>
        </authorList>
    </citation>
    <scope>NUCLEOTIDE SEQUENCE [LARGE SCALE GENOMIC DNA]</scope>
    <source>
        <strain evidence="2 3">CBS 112549</strain>
    </source>
</reference>
<comment type="caution">
    <text evidence="2">The sequence shown here is derived from an EMBL/GenBank/DDBJ whole genome shotgun (WGS) entry which is preliminary data.</text>
</comment>
<dbReference type="Proteomes" id="UP000183809">
    <property type="component" value="Unassembled WGS sequence"/>
</dbReference>
<protein>
    <submittedName>
        <fullName evidence="2">Uncharacterized protein</fullName>
    </submittedName>
</protein>
<feature type="region of interest" description="Disordered" evidence="1">
    <location>
        <begin position="295"/>
        <end position="322"/>
    </location>
</feature>
<dbReference type="EMBL" id="MNUE01000069">
    <property type="protein sequence ID" value="OJD29938.1"/>
    <property type="molecule type" value="Genomic_DNA"/>
</dbReference>
<feature type="compositionally biased region" description="Acidic residues" evidence="1">
    <location>
        <begin position="529"/>
        <end position="539"/>
    </location>
</feature>
<feature type="region of interest" description="Disordered" evidence="1">
    <location>
        <begin position="1"/>
        <end position="169"/>
    </location>
</feature>
<gene>
    <name evidence="2" type="ORF">BKCO1_6900020</name>
</gene>